<proteinExistence type="predicted"/>
<dbReference type="Proteomes" id="UP001642482">
    <property type="component" value="Unassembled WGS sequence"/>
</dbReference>
<organism evidence="2 3">
    <name type="scientific">Sporothrix eucalyptigena</name>
    <dbReference type="NCBI Taxonomy" id="1812306"/>
    <lineage>
        <taxon>Eukaryota</taxon>
        <taxon>Fungi</taxon>
        <taxon>Dikarya</taxon>
        <taxon>Ascomycota</taxon>
        <taxon>Pezizomycotina</taxon>
        <taxon>Sordariomycetes</taxon>
        <taxon>Sordariomycetidae</taxon>
        <taxon>Ophiostomatales</taxon>
        <taxon>Ophiostomataceae</taxon>
        <taxon>Sporothrix</taxon>
    </lineage>
</organism>
<gene>
    <name evidence="2" type="ORF">SEUCBS140593_007529</name>
</gene>
<reference evidence="2 3" key="1">
    <citation type="submission" date="2024-01" db="EMBL/GenBank/DDBJ databases">
        <authorList>
            <person name="Allen C."/>
            <person name="Tagirdzhanova G."/>
        </authorList>
    </citation>
    <scope>NUCLEOTIDE SEQUENCE [LARGE SCALE GENOMIC DNA]</scope>
</reference>
<keyword evidence="3" id="KW-1185">Reference proteome</keyword>
<dbReference type="EMBL" id="CAWUHD010000092">
    <property type="protein sequence ID" value="CAK7230273.1"/>
    <property type="molecule type" value="Genomic_DNA"/>
</dbReference>
<name>A0ABP0CEA3_9PEZI</name>
<evidence type="ECO:0000256" key="1">
    <source>
        <dbReference type="SAM" id="MobiDB-lite"/>
    </source>
</evidence>
<sequence>METAAESSGWQEAFSWDREPDWTSARGKIDNDDACTAALRGEPLPTGDLGAVSYTLQLCILRGIRYHDVYAADLHGDPDHDCVPIAAIRRTHNARDIMSNTVPEMNTVVGSDIPYCIWYPDVAAEETYRAVALRYPAMRYQVGRACAVAGYIDLYMELDLLPDISIAEEARDSVVRSHGTNSGSQTIFNLIVSQPLRYQVMDDYTRRVNMDSPPVARYGLNGDTAVVSTLAIRRDFAVIREQAYRVDAIKNTLQPSLSVRDEPAPTYFNITEDWSVDEHTIHQPVHHKHDMLALLSSPLPHDLPWGNKDLLILMAAYYGDVDRYARLRRPTYVSPAESHCINRGIYHSTAFAAWWSRQTNGMIRFSRSINARFIMVNDLSRISEKTPLEDLPRQIWYPLLAQPATYLELARRQPSMRYVVAMALIVADYADAWDTLIAAGHIEPNSELFKNARASRNPRYLETLQRICTDRGLHENLLESKYGPDEPVVLWEQEVPLYDGIGVNVGEVELYMAASCITIMKLERTASKTTKEGATLDSAPDPTPEDRTDDQGGSDLGEDSSSEGYSRSFLLASTIAGSMPGRCQ</sequence>
<protein>
    <submittedName>
        <fullName evidence="2">Uncharacterized protein</fullName>
    </submittedName>
</protein>
<feature type="region of interest" description="Disordered" evidence="1">
    <location>
        <begin position="528"/>
        <end position="566"/>
    </location>
</feature>
<comment type="caution">
    <text evidence="2">The sequence shown here is derived from an EMBL/GenBank/DDBJ whole genome shotgun (WGS) entry which is preliminary data.</text>
</comment>
<accession>A0ABP0CEA3</accession>
<evidence type="ECO:0000313" key="3">
    <source>
        <dbReference type="Proteomes" id="UP001642482"/>
    </source>
</evidence>
<evidence type="ECO:0000313" key="2">
    <source>
        <dbReference type="EMBL" id="CAK7230273.1"/>
    </source>
</evidence>